<dbReference type="InterPro" id="IPR052035">
    <property type="entry name" value="ZnF_BED_domain_contain"/>
</dbReference>
<gene>
    <name evidence="6" type="ORF">O181_014858</name>
</gene>
<dbReference type="GO" id="GO:0005634">
    <property type="term" value="C:nucleus"/>
    <property type="evidence" value="ECO:0007669"/>
    <property type="project" value="UniProtKB-SubCell"/>
</dbReference>
<keyword evidence="4" id="KW-0862">Zinc</keyword>
<name>A0A9Q3C1C9_9BASI</name>
<proteinExistence type="predicted"/>
<dbReference type="PANTHER" id="PTHR46481:SF10">
    <property type="entry name" value="ZINC FINGER BED DOMAIN-CONTAINING PROTEIN 39"/>
    <property type="match status" value="1"/>
</dbReference>
<evidence type="ECO:0000256" key="5">
    <source>
        <dbReference type="ARBA" id="ARBA00023242"/>
    </source>
</evidence>
<evidence type="ECO:0000313" key="6">
    <source>
        <dbReference type="EMBL" id="MBW0475143.1"/>
    </source>
</evidence>
<keyword evidence="5" id="KW-0539">Nucleus</keyword>
<comment type="subcellular location">
    <subcellularLocation>
        <location evidence="1">Nucleus</location>
    </subcellularLocation>
</comment>
<organism evidence="6 7">
    <name type="scientific">Austropuccinia psidii MF-1</name>
    <dbReference type="NCBI Taxonomy" id="1389203"/>
    <lineage>
        <taxon>Eukaryota</taxon>
        <taxon>Fungi</taxon>
        <taxon>Dikarya</taxon>
        <taxon>Basidiomycota</taxon>
        <taxon>Pucciniomycotina</taxon>
        <taxon>Pucciniomycetes</taxon>
        <taxon>Pucciniales</taxon>
        <taxon>Sphaerophragmiaceae</taxon>
        <taxon>Austropuccinia</taxon>
    </lineage>
</organism>
<reference evidence="6" key="1">
    <citation type="submission" date="2021-03" db="EMBL/GenBank/DDBJ databases">
        <title>Draft genome sequence of rust myrtle Austropuccinia psidii MF-1, a brazilian biotype.</title>
        <authorList>
            <person name="Quecine M.C."/>
            <person name="Pachon D.M.R."/>
            <person name="Bonatelli M.L."/>
            <person name="Correr F.H."/>
            <person name="Franceschini L.M."/>
            <person name="Leite T.F."/>
            <person name="Margarido G.R.A."/>
            <person name="Almeida C.A."/>
            <person name="Ferrarezi J.A."/>
            <person name="Labate C.A."/>
        </authorList>
    </citation>
    <scope>NUCLEOTIDE SEQUENCE</scope>
    <source>
        <strain evidence="6">MF-1</strain>
    </source>
</reference>
<protein>
    <submittedName>
        <fullName evidence="6">Uncharacterized protein</fullName>
    </submittedName>
</protein>
<evidence type="ECO:0000256" key="1">
    <source>
        <dbReference type="ARBA" id="ARBA00004123"/>
    </source>
</evidence>
<comment type="caution">
    <text evidence="6">The sequence shown here is derived from an EMBL/GenBank/DDBJ whole genome shotgun (WGS) entry which is preliminary data.</text>
</comment>
<dbReference type="EMBL" id="AVOT02004001">
    <property type="protein sequence ID" value="MBW0475143.1"/>
    <property type="molecule type" value="Genomic_DNA"/>
</dbReference>
<evidence type="ECO:0000256" key="4">
    <source>
        <dbReference type="ARBA" id="ARBA00022833"/>
    </source>
</evidence>
<evidence type="ECO:0000313" key="7">
    <source>
        <dbReference type="Proteomes" id="UP000765509"/>
    </source>
</evidence>
<dbReference type="Proteomes" id="UP000765509">
    <property type="component" value="Unassembled WGS sequence"/>
</dbReference>
<dbReference type="PANTHER" id="PTHR46481">
    <property type="entry name" value="ZINC FINGER BED DOMAIN-CONTAINING PROTEIN 4"/>
    <property type="match status" value="1"/>
</dbReference>
<accession>A0A9Q3C1C9</accession>
<dbReference type="AlphaFoldDB" id="A0A9Q3C1C9"/>
<keyword evidence="7" id="KW-1185">Reference proteome</keyword>
<dbReference type="GO" id="GO:0008270">
    <property type="term" value="F:zinc ion binding"/>
    <property type="evidence" value="ECO:0007669"/>
    <property type="project" value="UniProtKB-KW"/>
</dbReference>
<dbReference type="OrthoDB" id="2504290at2759"/>
<evidence type="ECO:0000256" key="2">
    <source>
        <dbReference type="ARBA" id="ARBA00022723"/>
    </source>
</evidence>
<keyword evidence="3" id="KW-0863">Zinc-finger</keyword>
<keyword evidence="2" id="KW-0479">Metal-binding</keyword>
<evidence type="ECO:0000256" key="3">
    <source>
        <dbReference type="ARBA" id="ARBA00022771"/>
    </source>
</evidence>
<sequence>MQTLKTALVYFISETNLPISITKSKLFQALLGLCNPNIAHIMVQCTALIAHLSNIYFYHQEHLCKILTTNKYPLSLTADTWTSPNVTAYMAITGHFINANFNLISVLLGFSEIEGDHSGASLAFFLNIIQRYNISNQIVCITSDNSLVNN</sequence>